<keyword evidence="4" id="KW-1185">Reference proteome</keyword>
<dbReference type="InterPro" id="IPR043128">
    <property type="entry name" value="Rev_trsase/Diguanyl_cyclase"/>
</dbReference>
<evidence type="ECO:0000256" key="1">
    <source>
        <dbReference type="SAM" id="Phobius"/>
    </source>
</evidence>
<comment type="caution">
    <text evidence="3">The sequence shown here is derived from an EMBL/GenBank/DDBJ whole genome shotgun (WGS) entry which is preliminary data.</text>
</comment>
<evidence type="ECO:0000313" key="4">
    <source>
        <dbReference type="Proteomes" id="UP000470246"/>
    </source>
</evidence>
<feature type="transmembrane region" description="Helical" evidence="1">
    <location>
        <begin position="79"/>
        <end position="99"/>
    </location>
</feature>
<dbReference type="SUPFAM" id="SSF55073">
    <property type="entry name" value="Nucleotide cyclase"/>
    <property type="match status" value="1"/>
</dbReference>
<feature type="transmembrane region" description="Helical" evidence="1">
    <location>
        <begin position="53"/>
        <end position="73"/>
    </location>
</feature>
<dbReference type="SMART" id="SM00267">
    <property type="entry name" value="GGDEF"/>
    <property type="match status" value="1"/>
</dbReference>
<accession>A0A7K3W5G3</accession>
<dbReference type="GO" id="GO:0005886">
    <property type="term" value="C:plasma membrane"/>
    <property type="evidence" value="ECO:0007669"/>
    <property type="project" value="TreeGrafter"/>
</dbReference>
<keyword evidence="1" id="KW-0812">Transmembrane</keyword>
<dbReference type="RefSeq" id="WP_163483511.1">
    <property type="nucleotide sequence ID" value="NZ_JAAGWF010000023.1"/>
</dbReference>
<dbReference type="PROSITE" id="PS50887">
    <property type="entry name" value="GGDEF"/>
    <property type="match status" value="1"/>
</dbReference>
<gene>
    <name evidence="3" type="ORF">GCU56_19820</name>
</gene>
<name>A0A7K3W5G3_9ACTN</name>
<dbReference type="FunFam" id="3.30.70.270:FF:000001">
    <property type="entry name" value="Diguanylate cyclase domain protein"/>
    <property type="match status" value="1"/>
</dbReference>
<evidence type="ECO:0000259" key="2">
    <source>
        <dbReference type="PROSITE" id="PS50887"/>
    </source>
</evidence>
<dbReference type="CDD" id="cd01949">
    <property type="entry name" value="GGDEF"/>
    <property type="match status" value="1"/>
</dbReference>
<keyword evidence="1" id="KW-1133">Transmembrane helix</keyword>
<dbReference type="GO" id="GO:1902201">
    <property type="term" value="P:negative regulation of bacterial-type flagellum-dependent cell motility"/>
    <property type="evidence" value="ECO:0007669"/>
    <property type="project" value="TreeGrafter"/>
</dbReference>
<dbReference type="GO" id="GO:0043709">
    <property type="term" value="P:cell adhesion involved in single-species biofilm formation"/>
    <property type="evidence" value="ECO:0007669"/>
    <property type="project" value="TreeGrafter"/>
</dbReference>
<evidence type="ECO:0000313" key="3">
    <source>
        <dbReference type="EMBL" id="NEK60109.1"/>
    </source>
</evidence>
<proteinExistence type="predicted"/>
<reference evidence="3 4" key="1">
    <citation type="submission" date="2020-02" db="EMBL/GenBank/DDBJ databases">
        <title>Geodermatophilus sabuli CPCC 205279 I12A-02694.</title>
        <authorList>
            <person name="Jiang Z."/>
        </authorList>
    </citation>
    <scope>NUCLEOTIDE SEQUENCE [LARGE SCALE GENOMIC DNA]</scope>
    <source>
        <strain evidence="3 4">I12A-02694</strain>
    </source>
</reference>
<feature type="transmembrane region" description="Helical" evidence="1">
    <location>
        <begin position="189"/>
        <end position="206"/>
    </location>
</feature>
<dbReference type="NCBIfam" id="TIGR00254">
    <property type="entry name" value="GGDEF"/>
    <property type="match status" value="1"/>
</dbReference>
<dbReference type="InterPro" id="IPR000160">
    <property type="entry name" value="GGDEF_dom"/>
</dbReference>
<organism evidence="3 4">
    <name type="scientific">Geodermatophilus sabuli</name>
    <dbReference type="NCBI Taxonomy" id="1564158"/>
    <lineage>
        <taxon>Bacteria</taxon>
        <taxon>Bacillati</taxon>
        <taxon>Actinomycetota</taxon>
        <taxon>Actinomycetes</taxon>
        <taxon>Geodermatophilales</taxon>
        <taxon>Geodermatophilaceae</taxon>
        <taxon>Geodermatophilus</taxon>
    </lineage>
</organism>
<dbReference type="InterPro" id="IPR029787">
    <property type="entry name" value="Nucleotide_cyclase"/>
</dbReference>
<dbReference type="Proteomes" id="UP000470246">
    <property type="component" value="Unassembled WGS sequence"/>
</dbReference>
<dbReference type="GO" id="GO:0052621">
    <property type="term" value="F:diguanylate cyclase activity"/>
    <property type="evidence" value="ECO:0007669"/>
    <property type="project" value="TreeGrafter"/>
</dbReference>
<keyword evidence="1" id="KW-0472">Membrane</keyword>
<dbReference type="PANTHER" id="PTHR45138:SF9">
    <property type="entry name" value="DIGUANYLATE CYCLASE DGCM-RELATED"/>
    <property type="match status" value="1"/>
</dbReference>
<feature type="transmembrane region" description="Helical" evidence="1">
    <location>
        <begin position="161"/>
        <end position="177"/>
    </location>
</feature>
<dbReference type="InterPro" id="IPR050469">
    <property type="entry name" value="Diguanylate_Cyclase"/>
</dbReference>
<dbReference type="Pfam" id="PF00990">
    <property type="entry name" value="GGDEF"/>
    <property type="match status" value="1"/>
</dbReference>
<feature type="transmembrane region" description="Helical" evidence="1">
    <location>
        <begin position="111"/>
        <end position="131"/>
    </location>
</feature>
<dbReference type="PANTHER" id="PTHR45138">
    <property type="entry name" value="REGULATORY COMPONENTS OF SENSORY TRANSDUCTION SYSTEM"/>
    <property type="match status" value="1"/>
</dbReference>
<dbReference type="AlphaFoldDB" id="A0A7K3W5G3"/>
<dbReference type="EMBL" id="JAAGWF010000023">
    <property type="protein sequence ID" value="NEK60109.1"/>
    <property type="molecule type" value="Genomic_DNA"/>
</dbReference>
<sequence length="412" mass="42684">MSAPAPRRFAAALLGSEAPGTRGSAAPRPPTGDLFDEPAVTAELARRARVSGLLIGVVAVVLLPAWSLLDAIVEPELAASFTVVRFVSLVPMLAALGLLWARPVGRRHPELLTVAILAVAQFEIAWMVAQVDNVESYALGLSIALYGSGGLLAARLRWTGAVAGITWTALAGAVVLSPEPMLARDVASVSFYIGTATVVALVTHALRQALAVRELRARVDLERERDRTRGLLARLDRLSHEDPLTGVANRRRWDAELDTACDRARAEGSAVAVLLVDLDHFKAVNDRHGHAGGDTALRAVAALLAGRVRGDDLVARLGGDELGVLMPGADADRAVGLAEGLRGATAQLQLPGFAAGELTLSLGVAVGTGPAAVPAELMTRADAGLYAAKSTRNAVGVLPGVPVPSSGGLAPH</sequence>
<protein>
    <submittedName>
        <fullName evidence="3">GGDEF domain-containing protein</fullName>
    </submittedName>
</protein>
<feature type="domain" description="GGDEF" evidence="2">
    <location>
        <begin position="269"/>
        <end position="400"/>
    </location>
</feature>
<dbReference type="Gene3D" id="3.30.70.270">
    <property type="match status" value="1"/>
</dbReference>